<proteinExistence type="inferred from homology"/>
<protein>
    <recommendedName>
        <fullName evidence="2">cysteine-S-conjugate beta-lyase</fullName>
        <ecNumber evidence="2">4.4.1.13</ecNumber>
    </recommendedName>
</protein>
<evidence type="ECO:0000256" key="5">
    <source>
        <dbReference type="ARBA" id="ARBA00037974"/>
    </source>
</evidence>
<evidence type="ECO:0000313" key="7">
    <source>
        <dbReference type="EMBL" id="SVA07569.1"/>
    </source>
</evidence>
<dbReference type="AlphaFoldDB" id="A0A381SVU3"/>
<dbReference type="PANTHER" id="PTHR43525">
    <property type="entry name" value="PROTEIN MALY"/>
    <property type="match status" value="1"/>
</dbReference>
<organism evidence="7">
    <name type="scientific">marine metagenome</name>
    <dbReference type="NCBI Taxonomy" id="408172"/>
    <lineage>
        <taxon>unclassified sequences</taxon>
        <taxon>metagenomes</taxon>
        <taxon>ecological metagenomes</taxon>
    </lineage>
</organism>
<comment type="similarity">
    <text evidence="5">Belongs to the class-II pyridoxal-phosphate-dependent aminotransferase family. MalY/PatB cystathionine beta-lyase subfamily.</text>
</comment>
<dbReference type="InterPro" id="IPR051798">
    <property type="entry name" value="Class-II_PLP-Dep_Aminotrans"/>
</dbReference>
<evidence type="ECO:0000256" key="3">
    <source>
        <dbReference type="ARBA" id="ARBA00022898"/>
    </source>
</evidence>
<dbReference type="NCBIfam" id="TIGR04350">
    <property type="entry name" value="C_S_lyase_PatB"/>
    <property type="match status" value="1"/>
</dbReference>
<dbReference type="GO" id="GO:0030170">
    <property type="term" value="F:pyridoxal phosphate binding"/>
    <property type="evidence" value="ECO:0007669"/>
    <property type="project" value="InterPro"/>
</dbReference>
<name>A0A381SVU3_9ZZZZ</name>
<dbReference type="GO" id="GO:0047804">
    <property type="term" value="F:cysteine-S-conjugate beta-lyase activity"/>
    <property type="evidence" value="ECO:0007669"/>
    <property type="project" value="UniProtKB-EC"/>
</dbReference>
<dbReference type="PANTHER" id="PTHR43525:SF1">
    <property type="entry name" value="PROTEIN MALY"/>
    <property type="match status" value="1"/>
</dbReference>
<dbReference type="CDD" id="cd00609">
    <property type="entry name" value="AAT_like"/>
    <property type="match status" value="1"/>
</dbReference>
<evidence type="ECO:0000256" key="1">
    <source>
        <dbReference type="ARBA" id="ARBA00001933"/>
    </source>
</evidence>
<dbReference type="Gene3D" id="3.90.1150.10">
    <property type="entry name" value="Aspartate Aminotransferase, domain 1"/>
    <property type="match status" value="1"/>
</dbReference>
<dbReference type="SUPFAM" id="SSF53383">
    <property type="entry name" value="PLP-dependent transferases"/>
    <property type="match status" value="1"/>
</dbReference>
<evidence type="ECO:0000259" key="6">
    <source>
        <dbReference type="Pfam" id="PF00155"/>
    </source>
</evidence>
<feature type="domain" description="Aminotransferase class I/classII large" evidence="6">
    <location>
        <begin position="72"/>
        <end position="396"/>
    </location>
</feature>
<dbReference type="Gene3D" id="3.40.640.10">
    <property type="entry name" value="Type I PLP-dependent aspartate aminotransferase-like (Major domain)"/>
    <property type="match status" value="1"/>
</dbReference>
<evidence type="ECO:0000256" key="2">
    <source>
        <dbReference type="ARBA" id="ARBA00012224"/>
    </source>
</evidence>
<dbReference type="EMBL" id="UINC01003583">
    <property type="protein sequence ID" value="SVA07569.1"/>
    <property type="molecule type" value="Genomic_DNA"/>
</dbReference>
<accession>A0A381SVU3</accession>
<dbReference type="InterPro" id="IPR015424">
    <property type="entry name" value="PyrdxlP-dep_Trfase"/>
</dbReference>
<dbReference type="InterPro" id="IPR015421">
    <property type="entry name" value="PyrdxlP-dep_Trfase_major"/>
</dbReference>
<dbReference type="InterPro" id="IPR004839">
    <property type="entry name" value="Aminotransferase_I/II_large"/>
</dbReference>
<dbReference type="InterPro" id="IPR027619">
    <property type="entry name" value="C-S_lyase_PatB-like"/>
</dbReference>
<keyword evidence="4" id="KW-0456">Lyase</keyword>
<comment type="cofactor">
    <cofactor evidence="1">
        <name>pyridoxal 5'-phosphate</name>
        <dbReference type="ChEBI" id="CHEBI:597326"/>
    </cofactor>
</comment>
<dbReference type="EC" id="4.4.1.13" evidence="2"/>
<dbReference type="Pfam" id="PF00155">
    <property type="entry name" value="Aminotran_1_2"/>
    <property type="match status" value="1"/>
</dbReference>
<sequence>MAIDFDAEWDHRGLGSLKWEFIVRDGEPQPWDRTDPDLGEDRVLPMWVADMDFRVAEPIIAALQHRVESGIYGYAGKTPGYLSAVADWVQRRHGWFVDQDWIVPTVGIVPALHLIVRQFTEPGDGVLIQRPVYHPFSFAIINNDRQVVCNPLELDGDHYQINFDDLETKAKASNVKLAILCNPHNPVGRVWSKDELSRFAEICHHHDVMVVSDEIHGDLILPGHHLTSYGLLDSEETEKSIVCTAASKTFNLAGLKTSNLIIRDPEIRTSMKKEIRNTGLWGLSPLGLAATQAAYEAGEPWLEEVIQYIANNHEFLASYIEKYIPALRVIPPQATYLAWIDCRNLGLDENALSQLMMKDARVYLDDGHIFGPEGAGFARLNLACPRSILEQALDRIRKAVESVMS</sequence>
<dbReference type="InterPro" id="IPR015422">
    <property type="entry name" value="PyrdxlP-dep_Trfase_small"/>
</dbReference>
<evidence type="ECO:0000256" key="4">
    <source>
        <dbReference type="ARBA" id="ARBA00023239"/>
    </source>
</evidence>
<keyword evidence="3" id="KW-0663">Pyridoxal phosphate</keyword>
<gene>
    <name evidence="7" type="ORF">METZ01_LOCUS60423</name>
</gene>
<reference evidence="7" key="1">
    <citation type="submission" date="2018-05" db="EMBL/GenBank/DDBJ databases">
        <authorList>
            <person name="Lanie J.A."/>
            <person name="Ng W.-L."/>
            <person name="Kazmierczak K.M."/>
            <person name="Andrzejewski T.M."/>
            <person name="Davidsen T.M."/>
            <person name="Wayne K.J."/>
            <person name="Tettelin H."/>
            <person name="Glass J.I."/>
            <person name="Rusch D."/>
            <person name="Podicherti R."/>
            <person name="Tsui H.-C.T."/>
            <person name="Winkler M.E."/>
        </authorList>
    </citation>
    <scope>NUCLEOTIDE SEQUENCE</scope>
</reference>